<keyword evidence="2" id="KW-1185">Reference proteome</keyword>
<evidence type="ECO:0000313" key="2">
    <source>
        <dbReference type="Proteomes" id="UP000028713"/>
    </source>
</evidence>
<dbReference type="STRING" id="236814.IX39_12350"/>
<comment type="caution">
    <text evidence="1">The sequence shown here is derived from an EMBL/GenBank/DDBJ whole genome shotgun (WGS) entry which is preliminary data.</text>
</comment>
<evidence type="ECO:0000313" key="1">
    <source>
        <dbReference type="EMBL" id="KFF01359.1"/>
    </source>
</evidence>
<dbReference type="AlphaFoldDB" id="A0A085ZA95"/>
<protein>
    <submittedName>
        <fullName evidence="1">Uncharacterized protein</fullName>
    </submittedName>
</protein>
<accession>A0A085ZA95</accession>
<dbReference type="EMBL" id="JPRP01000001">
    <property type="protein sequence ID" value="KFF01359.1"/>
    <property type="molecule type" value="Genomic_DNA"/>
</dbReference>
<dbReference type="RefSeq" id="WP_034676682.1">
    <property type="nucleotide sequence ID" value="NZ_FPAP01000001.1"/>
</dbReference>
<dbReference type="eggNOG" id="ENOG503319F">
    <property type="taxonomic scope" value="Bacteria"/>
</dbReference>
<dbReference type="Proteomes" id="UP000028713">
    <property type="component" value="Unassembled WGS sequence"/>
</dbReference>
<name>A0A085ZA95_9FLAO</name>
<proteinExistence type="predicted"/>
<dbReference type="OrthoDB" id="8481528at2"/>
<gene>
    <name evidence="1" type="ORF">IX39_12350</name>
</gene>
<reference evidence="1 2" key="1">
    <citation type="submission" date="2014-07" db="EMBL/GenBank/DDBJ databases">
        <title>Genome of Chryseobacterium formosense LMG 24722.</title>
        <authorList>
            <person name="Pipes S.E."/>
            <person name="Stropko S.J."/>
            <person name="Newman J.D."/>
        </authorList>
    </citation>
    <scope>NUCLEOTIDE SEQUENCE [LARGE SCALE GENOMIC DNA]</scope>
    <source>
        <strain evidence="1 2">LMG 24722</strain>
    </source>
</reference>
<sequence>MSSELENKIIGSDLCKLADLLQQYNLCSDVSPLQNAGILCLHSATEHSWEYSMAKMVFRADEVGGRIPLESEDFSVSLTVEIQGISLTDELKDPLTKLFFDIEIEGIHSLDCRDLYASWHLDRHIGKSTDAKTKYSHPFYHFTFGGDKMECKGDMFGGTLILPSPRIAYPPMDAILGIDFILQNYLHKDQLNAIIQDSEYTEIIRRAQERLLKPYFSSIMSYWDKATYTPVVDFSCNKLFPLFY</sequence>
<organism evidence="1 2">
    <name type="scientific">Chryseobacterium formosense</name>
    <dbReference type="NCBI Taxonomy" id="236814"/>
    <lineage>
        <taxon>Bacteria</taxon>
        <taxon>Pseudomonadati</taxon>
        <taxon>Bacteroidota</taxon>
        <taxon>Flavobacteriia</taxon>
        <taxon>Flavobacteriales</taxon>
        <taxon>Weeksellaceae</taxon>
        <taxon>Chryseobacterium group</taxon>
        <taxon>Chryseobacterium</taxon>
    </lineage>
</organism>